<accession>A0A9D4U6F2</accession>
<dbReference type="PROSITE" id="PS50076">
    <property type="entry name" value="DNAJ_2"/>
    <property type="match status" value="1"/>
</dbReference>
<feature type="coiled-coil region" evidence="1">
    <location>
        <begin position="94"/>
        <end position="131"/>
    </location>
</feature>
<keyword evidence="5" id="KW-1185">Reference proteome</keyword>
<protein>
    <recommendedName>
        <fullName evidence="3">J domain-containing protein</fullName>
    </recommendedName>
</protein>
<dbReference type="OrthoDB" id="10250354at2759"/>
<evidence type="ECO:0000259" key="3">
    <source>
        <dbReference type="PROSITE" id="PS50076"/>
    </source>
</evidence>
<dbReference type="InterPro" id="IPR018253">
    <property type="entry name" value="DnaJ_domain_CS"/>
</dbReference>
<dbReference type="InterPro" id="IPR012677">
    <property type="entry name" value="Nucleotide-bd_a/b_plait_sf"/>
</dbReference>
<dbReference type="PRINTS" id="PR00625">
    <property type="entry name" value="JDOMAIN"/>
</dbReference>
<name>A0A9D4U6F2_ADICA</name>
<reference evidence="4" key="1">
    <citation type="submission" date="2021-01" db="EMBL/GenBank/DDBJ databases">
        <title>Adiantum capillus-veneris genome.</title>
        <authorList>
            <person name="Fang Y."/>
            <person name="Liao Q."/>
        </authorList>
    </citation>
    <scope>NUCLEOTIDE SEQUENCE</scope>
    <source>
        <strain evidence="4">H3</strain>
        <tissue evidence="4">Leaf</tissue>
    </source>
</reference>
<dbReference type="InterPro" id="IPR036869">
    <property type="entry name" value="J_dom_sf"/>
</dbReference>
<dbReference type="InterPro" id="IPR035979">
    <property type="entry name" value="RBD_domain_sf"/>
</dbReference>
<feature type="region of interest" description="Disordered" evidence="2">
    <location>
        <begin position="134"/>
        <end position="154"/>
    </location>
</feature>
<dbReference type="InterPro" id="IPR001623">
    <property type="entry name" value="DnaJ_domain"/>
</dbReference>
<feature type="domain" description="J" evidence="3">
    <location>
        <begin position="6"/>
        <end position="73"/>
    </location>
</feature>
<dbReference type="EMBL" id="JABFUD020000023">
    <property type="protein sequence ID" value="KAI5061334.1"/>
    <property type="molecule type" value="Genomic_DNA"/>
</dbReference>
<dbReference type="Pfam" id="PF00226">
    <property type="entry name" value="DnaJ"/>
    <property type="match status" value="1"/>
</dbReference>
<evidence type="ECO:0000313" key="5">
    <source>
        <dbReference type="Proteomes" id="UP000886520"/>
    </source>
</evidence>
<dbReference type="SMART" id="SM00271">
    <property type="entry name" value="DnaJ"/>
    <property type="match status" value="1"/>
</dbReference>
<gene>
    <name evidence="4" type="ORF">GOP47_0023839</name>
</gene>
<comment type="caution">
    <text evidence="4">The sequence shown here is derived from an EMBL/GenBank/DDBJ whole genome shotgun (WGS) entry which is preliminary data.</text>
</comment>
<dbReference type="PANTHER" id="PTHR45098">
    <property type="entry name" value="DNAJ DOMAIN CONTAINING PROTEIN, EXPRESSED"/>
    <property type="match status" value="1"/>
</dbReference>
<organism evidence="4 5">
    <name type="scientific">Adiantum capillus-veneris</name>
    <name type="common">Maidenhair fern</name>
    <dbReference type="NCBI Taxonomy" id="13818"/>
    <lineage>
        <taxon>Eukaryota</taxon>
        <taxon>Viridiplantae</taxon>
        <taxon>Streptophyta</taxon>
        <taxon>Embryophyta</taxon>
        <taxon>Tracheophyta</taxon>
        <taxon>Polypodiopsida</taxon>
        <taxon>Polypodiidae</taxon>
        <taxon>Polypodiales</taxon>
        <taxon>Pteridineae</taxon>
        <taxon>Pteridaceae</taxon>
        <taxon>Vittarioideae</taxon>
        <taxon>Adiantum</taxon>
    </lineage>
</organism>
<evidence type="ECO:0000256" key="1">
    <source>
        <dbReference type="SAM" id="Coils"/>
    </source>
</evidence>
<sequence length="296" mass="33245">MEDNEDLYAILGVEPGLQGSSEAIRKAYRARALLCHPDKRPDDPLAAAEFQRLQKAYDVLSDEKARKAYDDLLSVRKARLQKASRADSKRRKMVEDLEKRENLAREQSKEKEEEEKAVKRFQDEIARIRATRGQRSMFQKPESTATSNGAEENEKMLKVSWKPAKRGGSDYSAVMLKNHFSEFGTVEDVVIRNKKGALVVMSSREEVLTASRQPHGSLFVVPLVPQTGAAFADTFVSSSKESEESSLGGLVGNAFHDHEDSILAKMRKKAEQLEKAGLHSFQRRCGAACIYGRCYM</sequence>
<dbReference type="PROSITE" id="PS00636">
    <property type="entry name" value="DNAJ_1"/>
    <property type="match status" value="1"/>
</dbReference>
<dbReference type="PANTHER" id="PTHR45098:SF1">
    <property type="entry name" value="DNAJ DOMAIN CONTAINING PROTEIN, EXPRESSED"/>
    <property type="match status" value="1"/>
</dbReference>
<feature type="compositionally biased region" description="Polar residues" evidence="2">
    <location>
        <begin position="134"/>
        <end position="150"/>
    </location>
</feature>
<dbReference type="CDD" id="cd06257">
    <property type="entry name" value="DnaJ"/>
    <property type="match status" value="1"/>
</dbReference>
<dbReference type="SUPFAM" id="SSF54928">
    <property type="entry name" value="RNA-binding domain, RBD"/>
    <property type="match status" value="1"/>
</dbReference>
<dbReference type="Gene3D" id="1.10.287.110">
    <property type="entry name" value="DnaJ domain"/>
    <property type="match status" value="1"/>
</dbReference>
<dbReference type="AlphaFoldDB" id="A0A9D4U6F2"/>
<dbReference type="GO" id="GO:0003676">
    <property type="term" value="F:nucleic acid binding"/>
    <property type="evidence" value="ECO:0007669"/>
    <property type="project" value="InterPro"/>
</dbReference>
<evidence type="ECO:0000256" key="2">
    <source>
        <dbReference type="SAM" id="MobiDB-lite"/>
    </source>
</evidence>
<dbReference type="Proteomes" id="UP000886520">
    <property type="component" value="Chromosome 23"/>
</dbReference>
<dbReference type="SUPFAM" id="SSF46565">
    <property type="entry name" value="Chaperone J-domain"/>
    <property type="match status" value="1"/>
</dbReference>
<evidence type="ECO:0000313" key="4">
    <source>
        <dbReference type="EMBL" id="KAI5061334.1"/>
    </source>
</evidence>
<proteinExistence type="predicted"/>
<keyword evidence="1" id="KW-0175">Coiled coil</keyword>
<dbReference type="Gene3D" id="3.30.70.330">
    <property type="match status" value="1"/>
</dbReference>